<evidence type="ECO:0000259" key="3">
    <source>
        <dbReference type="PROSITE" id="PS50157"/>
    </source>
</evidence>
<keyword evidence="1" id="KW-0863">Zinc-finger</keyword>
<keyword evidence="1" id="KW-0479">Metal-binding</keyword>
<dbReference type="Gene3D" id="3.30.160.60">
    <property type="entry name" value="Classic Zinc Finger"/>
    <property type="match status" value="1"/>
</dbReference>
<dbReference type="InterPro" id="IPR018289">
    <property type="entry name" value="MULE_transposase_dom"/>
</dbReference>
<dbReference type="PROSITE" id="PS50157">
    <property type="entry name" value="ZINC_FINGER_C2H2_2"/>
    <property type="match status" value="1"/>
</dbReference>
<name>A0A8K0DJ89_IGNLU</name>
<dbReference type="InterPro" id="IPR013087">
    <property type="entry name" value="Znf_C2H2_type"/>
</dbReference>
<dbReference type="GO" id="GO:0008270">
    <property type="term" value="F:zinc ion binding"/>
    <property type="evidence" value="ECO:0007669"/>
    <property type="project" value="UniProtKB-KW"/>
</dbReference>
<keyword evidence="2" id="KW-0175">Coiled coil</keyword>
<evidence type="ECO:0000313" key="4">
    <source>
        <dbReference type="EMBL" id="KAF2904326.1"/>
    </source>
</evidence>
<dbReference type="InterPro" id="IPR052797">
    <property type="entry name" value="RegFact_GeneExpr_CellDeath"/>
</dbReference>
<dbReference type="SMART" id="SM00355">
    <property type="entry name" value="ZnF_C2H2"/>
    <property type="match status" value="2"/>
</dbReference>
<comment type="caution">
    <text evidence="4">The sequence shown here is derived from an EMBL/GenBank/DDBJ whole genome shotgun (WGS) entry which is preliminary data.</text>
</comment>
<evidence type="ECO:0000313" key="5">
    <source>
        <dbReference type="Proteomes" id="UP000801492"/>
    </source>
</evidence>
<keyword evidence="5" id="KW-1185">Reference proteome</keyword>
<sequence length="656" mass="76976">MESNKCQYCCKKFSNGSSRNRHIKNIHNEVVKTSRIIRIKCSLCFTETGTYETLKQHLTESHQVSIDEIKITFSSKNEVAIWLQTEKIEVNYFICRRKQKKNVTEIQYACNRSDLKGHKSNCKIRTEKTGGSIKIQGVCPSHLIIKFYKNGQASIKFWKTHVGHDEEIRTQHLSRVEKNMIVDKLKIGISVDQILDDVRKVEHNKQSRFNLASRKDINYLTKKHNIDKRRHENYVVAIGLKVQEWKQNGKNYAFFFKQEGESHPVLKDTDFAVGFMNATMEKKLKDFGKIICMDGTHCTNRKEMDLTIMFVKDDKNAEFPVAFFLTNRLDQVAQEIFLDALKEKVGEELQPEYFMTDDDPKYYNAWIKVMKSEPRRLLCSWHVIKDWNLQGRNKIKNAKIKKTMKSDLKKILYETRVNEFIRLSNEYFDKLKKAQEIDFLDYLQKYYFGDQKRINLWAHCFILGAGINTNTTLESLNNLLKTNQIKSTNITVETLLDKIGDLVDSKMWQRISNMERPNANSYQGVGTLKGHKTAEQMNRNLITEVELGEFQEKEGNSVLGDVSEALDEQRKEIENFYQEEIQDVKETIDEGRNEVEEAIRRRGNEEILNALNELDFESYSKKFKAILKLIKQDDTNIDTNKRKIEKQEYFPTKKRC</sequence>
<dbReference type="EMBL" id="VTPC01000795">
    <property type="protein sequence ID" value="KAF2904326.1"/>
    <property type="molecule type" value="Genomic_DNA"/>
</dbReference>
<keyword evidence="1" id="KW-0862">Zinc</keyword>
<protein>
    <recommendedName>
        <fullName evidence="3">C2H2-type domain-containing protein</fullName>
    </recommendedName>
</protein>
<evidence type="ECO:0000256" key="1">
    <source>
        <dbReference type="PROSITE-ProRule" id="PRU00042"/>
    </source>
</evidence>
<dbReference type="AlphaFoldDB" id="A0A8K0DJ89"/>
<proteinExistence type="predicted"/>
<accession>A0A8K0DJ89</accession>
<dbReference type="Proteomes" id="UP000801492">
    <property type="component" value="Unassembled WGS sequence"/>
</dbReference>
<feature type="domain" description="C2H2-type" evidence="3">
    <location>
        <begin position="4"/>
        <end position="27"/>
    </location>
</feature>
<dbReference type="OrthoDB" id="6773606at2759"/>
<dbReference type="PROSITE" id="PS00028">
    <property type="entry name" value="ZINC_FINGER_C2H2_1"/>
    <property type="match status" value="1"/>
</dbReference>
<dbReference type="PANTHER" id="PTHR33936">
    <property type="entry name" value="PROTEIN CBG17840"/>
    <property type="match status" value="1"/>
</dbReference>
<dbReference type="PANTHER" id="PTHR33936:SF25">
    <property type="entry name" value="C2H2-TYPE DOMAIN-CONTAINING PROTEIN"/>
    <property type="match status" value="1"/>
</dbReference>
<reference evidence="4" key="1">
    <citation type="submission" date="2019-08" db="EMBL/GenBank/DDBJ databases">
        <title>The genome of the North American firefly Photinus pyralis.</title>
        <authorList>
            <consortium name="Photinus pyralis genome working group"/>
            <person name="Fallon T.R."/>
            <person name="Sander Lower S.E."/>
            <person name="Weng J.-K."/>
        </authorList>
    </citation>
    <scope>NUCLEOTIDE SEQUENCE</scope>
    <source>
        <strain evidence="4">TRF0915ILg1</strain>
        <tissue evidence="4">Whole body</tissue>
    </source>
</reference>
<evidence type="ECO:0000256" key="2">
    <source>
        <dbReference type="SAM" id="Coils"/>
    </source>
</evidence>
<gene>
    <name evidence="4" type="ORF">ILUMI_01854</name>
</gene>
<dbReference type="Pfam" id="PF10551">
    <property type="entry name" value="MULE"/>
    <property type="match status" value="1"/>
</dbReference>
<feature type="coiled-coil region" evidence="2">
    <location>
        <begin position="559"/>
        <end position="601"/>
    </location>
</feature>
<organism evidence="4 5">
    <name type="scientific">Ignelater luminosus</name>
    <name type="common">Cucubano</name>
    <name type="synonym">Pyrophorus luminosus</name>
    <dbReference type="NCBI Taxonomy" id="2038154"/>
    <lineage>
        <taxon>Eukaryota</taxon>
        <taxon>Metazoa</taxon>
        <taxon>Ecdysozoa</taxon>
        <taxon>Arthropoda</taxon>
        <taxon>Hexapoda</taxon>
        <taxon>Insecta</taxon>
        <taxon>Pterygota</taxon>
        <taxon>Neoptera</taxon>
        <taxon>Endopterygota</taxon>
        <taxon>Coleoptera</taxon>
        <taxon>Polyphaga</taxon>
        <taxon>Elateriformia</taxon>
        <taxon>Elateroidea</taxon>
        <taxon>Elateridae</taxon>
        <taxon>Agrypninae</taxon>
        <taxon>Pyrophorini</taxon>
        <taxon>Ignelater</taxon>
    </lineage>
</organism>